<dbReference type="Gene3D" id="3.30.565.10">
    <property type="entry name" value="Histidine kinase-like ATPase, C-terminal domain"/>
    <property type="match status" value="1"/>
</dbReference>
<proteinExistence type="predicted"/>
<keyword evidence="5" id="KW-0418">Kinase</keyword>
<evidence type="ECO:0000256" key="9">
    <source>
        <dbReference type="SAM" id="SignalP"/>
    </source>
</evidence>
<evidence type="ECO:0000313" key="12">
    <source>
        <dbReference type="Proteomes" id="UP001595617"/>
    </source>
</evidence>
<dbReference type="EC" id="2.7.13.3" evidence="2"/>
<keyword evidence="7" id="KW-0175">Coiled coil</keyword>
<keyword evidence="8" id="KW-0472">Membrane</keyword>
<keyword evidence="3" id="KW-0597">Phosphoprotein</keyword>
<dbReference type="PROSITE" id="PS50109">
    <property type="entry name" value="HIS_KIN"/>
    <property type="match status" value="1"/>
</dbReference>
<evidence type="ECO:0000256" key="4">
    <source>
        <dbReference type="ARBA" id="ARBA00022679"/>
    </source>
</evidence>
<keyword evidence="4" id="KW-0808">Transferase</keyword>
<feature type="domain" description="Histidine kinase" evidence="10">
    <location>
        <begin position="418"/>
        <end position="633"/>
    </location>
</feature>
<evidence type="ECO:0000313" key="11">
    <source>
        <dbReference type="EMBL" id="MFC3851639.1"/>
    </source>
</evidence>
<dbReference type="SUPFAM" id="SSF55874">
    <property type="entry name" value="ATPase domain of HSP90 chaperone/DNA topoisomerase II/histidine kinase"/>
    <property type="match status" value="1"/>
</dbReference>
<dbReference type="GO" id="GO:0005524">
    <property type="term" value="F:ATP binding"/>
    <property type="evidence" value="ECO:0007669"/>
    <property type="project" value="UniProtKB-KW"/>
</dbReference>
<dbReference type="Proteomes" id="UP001595617">
    <property type="component" value="Unassembled WGS sequence"/>
</dbReference>
<feature type="transmembrane region" description="Helical" evidence="8">
    <location>
        <begin position="314"/>
        <end position="334"/>
    </location>
</feature>
<feature type="transmembrane region" description="Helical" evidence="8">
    <location>
        <begin position="341"/>
        <end position="360"/>
    </location>
</feature>
<evidence type="ECO:0000256" key="7">
    <source>
        <dbReference type="SAM" id="Coils"/>
    </source>
</evidence>
<dbReference type="Pfam" id="PF07696">
    <property type="entry name" value="7TMR-DISMED2"/>
    <property type="match status" value="1"/>
</dbReference>
<dbReference type="PANTHER" id="PTHR45453">
    <property type="entry name" value="PHOSPHATE REGULON SENSOR PROTEIN PHOR"/>
    <property type="match status" value="1"/>
</dbReference>
<dbReference type="EMBL" id="JBHRYR010000002">
    <property type="protein sequence ID" value="MFC3851639.1"/>
    <property type="molecule type" value="Genomic_DNA"/>
</dbReference>
<dbReference type="InterPro" id="IPR005467">
    <property type="entry name" value="His_kinase_dom"/>
</dbReference>
<feature type="coiled-coil region" evidence="7">
    <location>
        <begin position="427"/>
        <end position="472"/>
    </location>
</feature>
<evidence type="ECO:0000256" key="8">
    <source>
        <dbReference type="SAM" id="Phobius"/>
    </source>
</evidence>
<dbReference type="Pfam" id="PF02518">
    <property type="entry name" value="HATPase_c"/>
    <property type="match status" value="1"/>
</dbReference>
<comment type="caution">
    <text evidence="11">The sequence shown here is derived from an EMBL/GenBank/DDBJ whole genome shotgun (WGS) entry which is preliminary data.</text>
</comment>
<reference evidence="12" key="1">
    <citation type="journal article" date="2019" name="Int. J. Syst. Evol. Microbiol.">
        <title>The Global Catalogue of Microorganisms (GCM) 10K type strain sequencing project: providing services to taxonomists for standard genome sequencing and annotation.</title>
        <authorList>
            <consortium name="The Broad Institute Genomics Platform"/>
            <consortium name="The Broad Institute Genome Sequencing Center for Infectious Disease"/>
            <person name="Wu L."/>
            <person name="Ma J."/>
        </authorList>
    </citation>
    <scope>NUCLEOTIDE SEQUENCE [LARGE SCALE GENOMIC DNA]</scope>
    <source>
        <strain evidence="12">IBRC 10765</strain>
    </source>
</reference>
<keyword evidence="11" id="KW-0547">Nucleotide-binding</keyword>
<dbReference type="SUPFAM" id="SSF47384">
    <property type="entry name" value="Homodimeric domain of signal transducing histidine kinase"/>
    <property type="match status" value="1"/>
</dbReference>
<sequence>MSIFRCCFLLLMVSAFAGSLNAQVAIDVSQITSERGLSVLPHAQWRYDATGLLNADAVWATDTPMPNGIDDMAWQTATQGLSLGYRSGALWVRFSLTASNEEDIWLQVNPTFLDQVTLYIRHDDDRVEQLASGDHVAINQRPLESRSIIFPLVVPSTGIDLLLRIQTTSALTLNAELWQPDALYTSQLNTSLFYGVVFGLVVLAVMVSLLSGLWTQQGTFYSVAAYLLCFGWVIFTLNGFDLQYLFPEHPKLTDYTMGTASFSVAGFLLLFVRSYLQIGSLLPWLARVFDLCIAIAAIGFLTSAFGSYPTLAPMFMLYALSVLLLTITTCIAMIRVQPNRALLLLITFVPGMLAVLLQALRNLGYLPLNFWTTHLWPLSAMLQVPFTVLVVLLKLREDEQQLLVEQERTADMRRFYNLMAHELRTPLAVLETALSNMQLQLADQQAALTPRLQRARVAVARLNNLVDNALAENRLSQLTQPLQHETIEMDALLHDVASLALTTDRHRLVVDNQLHQLNIDGDPRWLVLALLNLIDNAIKYSPEGGTVTLQVSGNGNAIQFAVLDEGIGVDPASEPRLFERFFRAANAQAHTHISGLGIGLYLVSEVAKLHGGEVFYRRRDKGSVFGFSLAPIEA</sequence>
<dbReference type="Gene3D" id="2.60.40.2380">
    <property type="match status" value="1"/>
</dbReference>
<dbReference type="SMART" id="SM00388">
    <property type="entry name" value="HisKA"/>
    <property type="match status" value="1"/>
</dbReference>
<feature type="transmembrane region" description="Helical" evidence="8">
    <location>
        <begin position="192"/>
        <end position="211"/>
    </location>
</feature>
<keyword evidence="9" id="KW-0732">Signal</keyword>
<dbReference type="PANTHER" id="PTHR45453:SF1">
    <property type="entry name" value="PHOSPHATE REGULON SENSOR PROTEIN PHOR"/>
    <property type="match status" value="1"/>
</dbReference>
<feature type="signal peptide" evidence="9">
    <location>
        <begin position="1"/>
        <end position="17"/>
    </location>
</feature>
<dbReference type="InterPro" id="IPR003661">
    <property type="entry name" value="HisK_dim/P_dom"/>
</dbReference>
<evidence type="ECO:0000256" key="6">
    <source>
        <dbReference type="ARBA" id="ARBA00023012"/>
    </source>
</evidence>
<dbReference type="InterPro" id="IPR011622">
    <property type="entry name" value="7TMR_DISM_rcpt_extracell_dom2"/>
</dbReference>
<dbReference type="InterPro" id="IPR036890">
    <property type="entry name" value="HATPase_C_sf"/>
</dbReference>
<evidence type="ECO:0000256" key="1">
    <source>
        <dbReference type="ARBA" id="ARBA00000085"/>
    </source>
</evidence>
<comment type="catalytic activity">
    <reaction evidence="1">
        <text>ATP + protein L-histidine = ADP + protein N-phospho-L-histidine.</text>
        <dbReference type="EC" id="2.7.13.3"/>
    </reaction>
</comment>
<keyword evidence="12" id="KW-1185">Reference proteome</keyword>
<dbReference type="InterPro" id="IPR004358">
    <property type="entry name" value="Sig_transdc_His_kin-like_C"/>
</dbReference>
<dbReference type="InterPro" id="IPR050351">
    <property type="entry name" value="BphY/WalK/GraS-like"/>
</dbReference>
<evidence type="ECO:0000256" key="5">
    <source>
        <dbReference type="ARBA" id="ARBA00022777"/>
    </source>
</evidence>
<keyword evidence="6" id="KW-0902">Two-component regulatory system</keyword>
<feature type="transmembrane region" description="Helical" evidence="8">
    <location>
        <begin position="255"/>
        <end position="276"/>
    </location>
</feature>
<feature type="transmembrane region" description="Helical" evidence="8">
    <location>
        <begin position="288"/>
        <end position="308"/>
    </location>
</feature>
<evidence type="ECO:0000256" key="3">
    <source>
        <dbReference type="ARBA" id="ARBA00022553"/>
    </source>
</evidence>
<protein>
    <recommendedName>
        <fullName evidence="2">histidine kinase</fullName>
        <ecNumber evidence="2">2.7.13.3</ecNumber>
    </recommendedName>
</protein>
<feature type="chain" id="PRO_5046398620" description="histidine kinase" evidence="9">
    <location>
        <begin position="18"/>
        <end position="634"/>
    </location>
</feature>
<dbReference type="Gene3D" id="1.10.287.130">
    <property type="match status" value="1"/>
</dbReference>
<dbReference type="CDD" id="cd00075">
    <property type="entry name" value="HATPase"/>
    <property type="match status" value="1"/>
</dbReference>
<feature type="transmembrane region" description="Helical" evidence="8">
    <location>
        <begin position="375"/>
        <end position="393"/>
    </location>
</feature>
<dbReference type="InterPro" id="IPR036097">
    <property type="entry name" value="HisK_dim/P_sf"/>
</dbReference>
<keyword evidence="8" id="KW-0812">Transmembrane</keyword>
<accession>A0ABV7ZSU7</accession>
<dbReference type="Pfam" id="PF07695">
    <property type="entry name" value="7TMR-DISM_7TM"/>
    <property type="match status" value="1"/>
</dbReference>
<dbReference type="PRINTS" id="PR00344">
    <property type="entry name" value="BCTRLSENSOR"/>
</dbReference>
<keyword evidence="11" id="KW-0067">ATP-binding</keyword>
<dbReference type="InterPro" id="IPR003594">
    <property type="entry name" value="HATPase_dom"/>
</dbReference>
<feature type="transmembrane region" description="Helical" evidence="8">
    <location>
        <begin position="218"/>
        <end position="235"/>
    </location>
</feature>
<evidence type="ECO:0000259" key="10">
    <source>
        <dbReference type="PROSITE" id="PS50109"/>
    </source>
</evidence>
<name>A0ABV7ZSU7_9GAMM</name>
<evidence type="ECO:0000256" key="2">
    <source>
        <dbReference type="ARBA" id="ARBA00012438"/>
    </source>
</evidence>
<dbReference type="SMART" id="SM00387">
    <property type="entry name" value="HATPase_c"/>
    <property type="match status" value="1"/>
</dbReference>
<keyword evidence="8" id="KW-1133">Transmembrane helix</keyword>
<dbReference type="CDD" id="cd00082">
    <property type="entry name" value="HisKA"/>
    <property type="match status" value="1"/>
</dbReference>
<gene>
    <name evidence="11" type="ORF">ACFOOG_02235</name>
</gene>
<dbReference type="InterPro" id="IPR011623">
    <property type="entry name" value="7TMR_DISM_rcpt_extracell_dom1"/>
</dbReference>
<dbReference type="RefSeq" id="WP_380692871.1">
    <property type="nucleotide sequence ID" value="NZ_JBHRYR010000002.1"/>
</dbReference>
<organism evidence="11 12">
    <name type="scientific">Saccharospirillum mangrovi</name>
    <dbReference type="NCBI Taxonomy" id="2161747"/>
    <lineage>
        <taxon>Bacteria</taxon>
        <taxon>Pseudomonadati</taxon>
        <taxon>Pseudomonadota</taxon>
        <taxon>Gammaproteobacteria</taxon>
        <taxon>Oceanospirillales</taxon>
        <taxon>Saccharospirillaceae</taxon>
        <taxon>Saccharospirillum</taxon>
    </lineage>
</organism>